<gene>
    <name evidence="1" type="ORF">GALMADRAFT_720414</name>
</gene>
<keyword evidence="2" id="KW-1185">Reference proteome</keyword>
<dbReference type="EMBL" id="KL142368">
    <property type="protein sequence ID" value="KDR84668.1"/>
    <property type="molecule type" value="Genomic_DNA"/>
</dbReference>
<evidence type="ECO:0000313" key="1">
    <source>
        <dbReference type="EMBL" id="KDR84668.1"/>
    </source>
</evidence>
<dbReference type="HOGENOM" id="CLU_1695591_0_0_1"/>
<dbReference type="AlphaFoldDB" id="A0A067U015"/>
<organism evidence="1 2">
    <name type="scientific">Galerina marginata (strain CBS 339.88)</name>
    <dbReference type="NCBI Taxonomy" id="685588"/>
    <lineage>
        <taxon>Eukaryota</taxon>
        <taxon>Fungi</taxon>
        <taxon>Dikarya</taxon>
        <taxon>Basidiomycota</taxon>
        <taxon>Agaricomycotina</taxon>
        <taxon>Agaricomycetes</taxon>
        <taxon>Agaricomycetidae</taxon>
        <taxon>Agaricales</taxon>
        <taxon>Agaricineae</taxon>
        <taxon>Strophariaceae</taxon>
        <taxon>Galerina</taxon>
    </lineage>
</organism>
<protein>
    <submittedName>
        <fullName evidence="1">Uncharacterized protein</fullName>
    </submittedName>
</protein>
<evidence type="ECO:0000313" key="2">
    <source>
        <dbReference type="Proteomes" id="UP000027222"/>
    </source>
</evidence>
<reference evidence="2" key="1">
    <citation type="journal article" date="2014" name="Proc. Natl. Acad. Sci. U.S.A.">
        <title>Extensive sampling of basidiomycete genomes demonstrates inadequacy of the white-rot/brown-rot paradigm for wood decay fungi.</title>
        <authorList>
            <person name="Riley R."/>
            <person name="Salamov A.A."/>
            <person name="Brown D.W."/>
            <person name="Nagy L.G."/>
            <person name="Floudas D."/>
            <person name="Held B.W."/>
            <person name="Levasseur A."/>
            <person name="Lombard V."/>
            <person name="Morin E."/>
            <person name="Otillar R."/>
            <person name="Lindquist E.A."/>
            <person name="Sun H."/>
            <person name="LaButti K.M."/>
            <person name="Schmutz J."/>
            <person name="Jabbour D."/>
            <person name="Luo H."/>
            <person name="Baker S.E."/>
            <person name="Pisabarro A.G."/>
            <person name="Walton J.D."/>
            <person name="Blanchette R.A."/>
            <person name="Henrissat B."/>
            <person name="Martin F."/>
            <person name="Cullen D."/>
            <person name="Hibbett D.S."/>
            <person name="Grigoriev I.V."/>
        </authorList>
    </citation>
    <scope>NUCLEOTIDE SEQUENCE [LARGE SCALE GENOMIC DNA]</scope>
    <source>
        <strain evidence="2">CBS 339.88</strain>
    </source>
</reference>
<name>A0A067U015_GALM3</name>
<proteinExistence type="predicted"/>
<accession>A0A067U015</accession>
<dbReference type="Proteomes" id="UP000027222">
    <property type="component" value="Unassembled WGS sequence"/>
</dbReference>
<sequence length="155" mass="18403">MASVHAFPRCCYRALGSQLEDRFAGAWRTTQLWAVSRRPLHWQCERGLRRSEEQEEGGKRKKHCTVQDPAIDQRRERDVNLACTAPPWPQLVDWAPRRPLYSRPRALSCQTVFHSRFPDNWTPRLSFQFTFDLLLMGTHGIFFTCLRRRNRLSFR</sequence>